<dbReference type="PROSITE" id="PS50158">
    <property type="entry name" value="ZF_CCHC"/>
    <property type="match status" value="1"/>
</dbReference>
<dbReference type="EMBL" id="CAJNJA010044354">
    <property type="protein sequence ID" value="CAE7801171.1"/>
    <property type="molecule type" value="Genomic_DNA"/>
</dbReference>
<accession>A0A812YX47</accession>
<feature type="non-terminal residue" evidence="4">
    <location>
        <position position="1"/>
    </location>
</feature>
<dbReference type="Pfam" id="PF00098">
    <property type="entry name" value="zf-CCHC"/>
    <property type="match status" value="1"/>
</dbReference>
<feature type="compositionally biased region" description="Polar residues" evidence="2">
    <location>
        <begin position="168"/>
        <end position="180"/>
    </location>
</feature>
<dbReference type="InterPro" id="IPR001878">
    <property type="entry name" value="Znf_CCHC"/>
</dbReference>
<feature type="non-terminal residue" evidence="4">
    <location>
        <position position="578"/>
    </location>
</feature>
<feature type="domain" description="CCHC-type" evidence="3">
    <location>
        <begin position="180"/>
        <end position="195"/>
    </location>
</feature>
<feature type="region of interest" description="Disordered" evidence="2">
    <location>
        <begin position="479"/>
        <end position="522"/>
    </location>
</feature>
<feature type="compositionally biased region" description="Pro residues" evidence="2">
    <location>
        <begin position="490"/>
        <end position="500"/>
    </location>
</feature>
<protein>
    <recommendedName>
        <fullName evidence="3">CCHC-type domain-containing protein</fullName>
    </recommendedName>
</protein>
<organism evidence="4 5">
    <name type="scientific">Symbiodinium necroappetens</name>
    <dbReference type="NCBI Taxonomy" id="1628268"/>
    <lineage>
        <taxon>Eukaryota</taxon>
        <taxon>Sar</taxon>
        <taxon>Alveolata</taxon>
        <taxon>Dinophyceae</taxon>
        <taxon>Suessiales</taxon>
        <taxon>Symbiodiniaceae</taxon>
        <taxon>Symbiodinium</taxon>
    </lineage>
</organism>
<keyword evidence="1" id="KW-0479">Metal-binding</keyword>
<evidence type="ECO:0000256" key="1">
    <source>
        <dbReference type="PROSITE-ProRule" id="PRU00047"/>
    </source>
</evidence>
<dbReference type="AlphaFoldDB" id="A0A812YX47"/>
<dbReference type="Proteomes" id="UP000601435">
    <property type="component" value="Unassembled WGS sequence"/>
</dbReference>
<dbReference type="GO" id="GO:0003676">
    <property type="term" value="F:nucleic acid binding"/>
    <property type="evidence" value="ECO:0007669"/>
    <property type="project" value="InterPro"/>
</dbReference>
<evidence type="ECO:0000256" key="2">
    <source>
        <dbReference type="SAM" id="MobiDB-lite"/>
    </source>
</evidence>
<sequence length="578" mass="61839">TRALALMQTIHNWPVFDSKQGLLAQVVRLEQAMAEYDSIASQAMSDDQRVVSLLRCLTGQLRQHVNLTMEDSWSYAELRSLVARYDASSSKWGASVAAAYGLTEGKGGVLINAAPASSEAVPMEIDRLAKGKPKGGKDGKGKPKGKFDKGKKGKGDTKGKKGDISKPYSPNHNPAANKTCHNCGRKGHFARDCRQSRVRQVEEATDGGASASTDAAQVRRVAYNLDDYDEAPFGEIRVVSKCDVCEHCNSGDEGDEDFAVEVVCFPQCIAECIEIEVIVGSGADAQGNPLMVHGTRRAELNFGNQPSFTETFLVAPHITTPLLAVGKLYRAGFSLQNENGNMSLRSPSGDINIPLCLKQNSLAAKLYVRVIRQDPATVRALTCTVGTLSLPDYFVQISVDVFGMRGYGNRSVDITMALPQEGCSFRTTIVKAPDSDEWEILEWCESIVNVDELSALLPGGGSREMIVFATRRVVPPEELGVMIGDGGGEPPSPGSLPTPPAEDADMLESEQQQHGAAAPDQQAELEVDGALHDEAPVDDDGSLVVDGTTLSMNSTLAVLRQAAQSLGLGRSGGKTTVL</sequence>
<dbReference type="Gene3D" id="4.10.60.10">
    <property type="entry name" value="Zinc finger, CCHC-type"/>
    <property type="match status" value="1"/>
</dbReference>
<comment type="caution">
    <text evidence="4">The sequence shown here is derived from an EMBL/GenBank/DDBJ whole genome shotgun (WGS) entry which is preliminary data.</text>
</comment>
<dbReference type="SMART" id="SM00343">
    <property type="entry name" value="ZnF_C2HC"/>
    <property type="match status" value="1"/>
</dbReference>
<feature type="compositionally biased region" description="Basic and acidic residues" evidence="2">
    <location>
        <begin position="128"/>
        <end position="164"/>
    </location>
</feature>
<feature type="region of interest" description="Disordered" evidence="2">
    <location>
        <begin position="128"/>
        <end position="180"/>
    </location>
</feature>
<keyword evidence="5" id="KW-1185">Reference proteome</keyword>
<evidence type="ECO:0000259" key="3">
    <source>
        <dbReference type="PROSITE" id="PS50158"/>
    </source>
</evidence>
<keyword evidence="1" id="KW-0863">Zinc-finger</keyword>
<dbReference type="InterPro" id="IPR036875">
    <property type="entry name" value="Znf_CCHC_sf"/>
</dbReference>
<reference evidence="4" key="1">
    <citation type="submission" date="2021-02" db="EMBL/GenBank/DDBJ databases">
        <authorList>
            <person name="Dougan E. K."/>
            <person name="Rhodes N."/>
            <person name="Thang M."/>
            <person name="Chan C."/>
        </authorList>
    </citation>
    <scope>NUCLEOTIDE SEQUENCE</scope>
</reference>
<dbReference type="GO" id="GO:0008270">
    <property type="term" value="F:zinc ion binding"/>
    <property type="evidence" value="ECO:0007669"/>
    <property type="project" value="UniProtKB-KW"/>
</dbReference>
<name>A0A812YX47_9DINO</name>
<evidence type="ECO:0000313" key="4">
    <source>
        <dbReference type="EMBL" id="CAE7801171.1"/>
    </source>
</evidence>
<keyword evidence="1" id="KW-0862">Zinc</keyword>
<dbReference type="OrthoDB" id="416190at2759"/>
<gene>
    <name evidence="4" type="ORF">SNEC2469_LOCUS23633</name>
</gene>
<evidence type="ECO:0000313" key="5">
    <source>
        <dbReference type="Proteomes" id="UP000601435"/>
    </source>
</evidence>
<dbReference type="SUPFAM" id="SSF57756">
    <property type="entry name" value="Retrovirus zinc finger-like domains"/>
    <property type="match status" value="1"/>
</dbReference>
<proteinExistence type="predicted"/>